<name>A0A8S9ZBW1_9BILA</name>
<sequence>MESEFIKENFQQFPFTMEIEKSLKHFESGYHAVSIIEGITSNFIGNSEIKFLTIEQFKRVEKGMIILCYSMLCNYYPLFITIPNERRLKFLQWFSKQFCFIHTYKIY</sequence>
<gene>
    <name evidence="1" type="ORF">Mgra_00009288</name>
</gene>
<protein>
    <submittedName>
        <fullName evidence="1">Uncharacterized protein</fullName>
    </submittedName>
</protein>
<dbReference type="AlphaFoldDB" id="A0A8S9ZBW1"/>
<dbReference type="EMBL" id="JABEBT010000147">
    <property type="protein sequence ID" value="KAF7629179.1"/>
    <property type="molecule type" value="Genomic_DNA"/>
</dbReference>
<dbReference type="Proteomes" id="UP000605970">
    <property type="component" value="Unassembled WGS sequence"/>
</dbReference>
<organism evidence="1 2">
    <name type="scientific">Meloidogyne graminicola</name>
    <dbReference type="NCBI Taxonomy" id="189291"/>
    <lineage>
        <taxon>Eukaryota</taxon>
        <taxon>Metazoa</taxon>
        <taxon>Ecdysozoa</taxon>
        <taxon>Nematoda</taxon>
        <taxon>Chromadorea</taxon>
        <taxon>Rhabditida</taxon>
        <taxon>Tylenchina</taxon>
        <taxon>Tylenchomorpha</taxon>
        <taxon>Tylenchoidea</taxon>
        <taxon>Meloidogynidae</taxon>
        <taxon>Meloidogyninae</taxon>
        <taxon>Meloidogyne</taxon>
    </lineage>
</organism>
<accession>A0A8S9ZBW1</accession>
<keyword evidence="2" id="KW-1185">Reference proteome</keyword>
<dbReference type="OrthoDB" id="5893411at2759"/>
<evidence type="ECO:0000313" key="1">
    <source>
        <dbReference type="EMBL" id="KAF7629179.1"/>
    </source>
</evidence>
<comment type="caution">
    <text evidence="1">The sequence shown here is derived from an EMBL/GenBank/DDBJ whole genome shotgun (WGS) entry which is preliminary data.</text>
</comment>
<reference evidence="1" key="1">
    <citation type="journal article" date="2020" name="Ecol. Evol.">
        <title>Genome structure and content of the rice root-knot nematode (Meloidogyne graminicola).</title>
        <authorList>
            <person name="Phan N.T."/>
            <person name="Danchin E.G.J."/>
            <person name="Klopp C."/>
            <person name="Perfus-Barbeoch L."/>
            <person name="Kozlowski D.K."/>
            <person name="Koutsovoulos G.D."/>
            <person name="Lopez-Roques C."/>
            <person name="Bouchez O."/>
            <person name="Zahm M."/>
            <person name="Besnard G."/>
            <person name="Bellafiore S."/>
        </authorList>
    </citation>
    <scope>NUCLEOTIDE SEQUENCE</scope>
    <source>
        <strain evidence="1">VN-18</strain>
    </source>
</reference>
<proteinExistence type="predicted"/>
<evidence type="ECO:0000313" key="2">
    <source>
        <dbReference type="Proteomes" id="UP000605970"/>
    </source>
</evidence>